<evidence type="ECO:0000256" key="3">
    <source>
        <dbReference type="ARBA" id="ARBA00023163"/>
    </source>
</evidence>
<feature type="domain" description="NusG-like N-terminal" evidence="4">
    <location>
        <begin position="24"/>
        <end position="81"/>
    </location>
</feature>
<dbReference type="InterPro" id="IPR006645">
    <property type="entry name" value="NGN-like_dom"/>
</dbReference>
<organism evidence="5">
    <name type="scientific">marine sediment metagenome</name>
    <dbReference type="NCBI Taxonomy" id="412755"/>
    <lineage>
        <taxon>unclassified sequences</taxon>
        <taxon>metagenomes</taxon>
        <taxon>ecological metagenomes</taxon>
    </lineage>
</organism>
<dbReference type="Pfam" id="PF02357">
    <property type="entry name" value="NusG"/>
    <property type="match status" value="1"/>
</dbReference>
<protein>
    <recommendedName>
        <fullName evidence="4">NusG-like N-terminal domain-containing protein</fullName>
    </recommendedName>
</protein>
<dbReference type="GO" id="GO:0031564">
    <property type="term" value="P:transcription antitermination"/>
    <property type="evidence" value="ECO:0007669"/>
    <property type="project" value="UniProtKB-KW"/>
</dbReference>
<keyword evidence="3" id="KW-0804">Transcription</keyword>
<dbReference type="AlphaFoldDB" id="X1TPP9"/>
<dbReference type="SUPFAM" id="SSF50104">
    <property type="entry name" value="Translation proteins SH3-like domain"/>
    <property type="match status" value="1"/>
</dbReference>
<sequence>MLKLSENPAILTSEVESLAELTGTWWIAHTKARFEKVFAWDMLSRGIGYFLPMWEKVIFSGGRKRRVMMPLFTSYVFFCGTDEDRYRAMATNRLCQTIEVFDQDRLVQELTRIEKALVGKAIIDHYPHLPVGGRCRITSGPMMGTEGVVIERNNTKARMVLEVTILGRGALIEIDADLLEHID</sequence>
<dbReference type="GO" id="GO:0006354">
    <property type="term" value="P:DNA-templated transcription elongation"/>
    <property type="evidence" value="ECO:0007669"/>
    <property type="project" value="InterPro"/>
</dbReference>
<dbReference type="EMBL" id="BARW01018922">
    <property type="protein sequence ID" value="GAI89530.1"/>
    <property type="molecule type" value="Genomic_DNA"/>
</dbReference>
<comment type="caution">
    <text evidence="5">The sequence shown here is derived from an EMBL/GenBank/DDBJ whole genome shotgun (WGS) entry which is preliminary data.</text>
</comment>
<evidence type="ECO:0000259" key="4">
    <source>
        <dbReference type="Pfam" id="PF02357"/>
    </source>
</evidence>
<reference evidence="5" key="1">
    <citation type="journal article" date="2014" name="Front. Microbiol.">
        <title>High frequency of phylogenetically diverse reductive dehalogenase-homologous genes in deep subseafloor sedimentary metagenomes.</title>
        <authorList>
            <person name="Kawai M."/>
            <person name="Futagami T."/>
            <person name="Toyoda A."/>
            <person name="Takaki Y."/>
            <person name="Nishi S."/>
            <person name="Hori S."/>
            <person name="Arai W."/>
            <person name="Tsubouchi T."/>
            <person name="Morono Y."/>
            <person name="Uchiyama I."/>
            <person name="Ito T."/>
            <person name="Fujiyama A."/>
            <person name="Inagaki F."/>
            <person name="Takami H."/>
        </authorList>
    </citation>
    <scope>NUCLEOTIDE SEQUENCE</scope>
    <source>
        <strain evidence="5">Expedition CK06-06</strain>
    </source>
</reference>
<accession>X1TPP9</accession>
<gene>
    <name evidence="5" type="ORF">S12H4_32290</name>
</gene>
<dbReference type="PANTHER" id="PTHR30265:SF2">
    <property type="entry name" value="TRANSCRIPTION TERMINATION_ANTITERMINATION PROTEIN NUSG"/>
    <property type="match status" value="1"/>
</dbReference>
<name>X1TPP9_9ZZZZ</name>
<dbReference type="CDD" id="cd09895">
    <property type="entry name" value="NGN_SP_UpxY"/>
    <property type="match status" value="1"/>
</dbReference>
<dbReference type="Gene3D" id="3.30.70.940">
    <property type="entry name" value="NusG, N-terminal domain"/>
    <property type="match status" value="1"/>
</dbReference>
<dbReference type="PANTHER" id="PTHR30265">
    <property type="entry name" value="RHO-INTERACTING TRANSCRIPTION TERMINATION FACTOR NUSG"/>
    <property type="match status" value="1"/>
</dbReference>
<keyword evidence="2" id="KW-0805">Transcription regulation</keyword>
<evidence type="ECO:0000256" key="2">
    <source>
        <dbReference type="ARBA" id="ARBA00023015"/>
    </source>
</evidence>
<dbReference type="InterPro" id="IPR043425">
    <property type="entry name" value="NusG-like"/>
</dbReference>
<keyword evidence="1" id="KW-0889">Transcription antitermination</keyword>
<proteinExistence type="predicted"/>
<dbReference type="GO" id="GO:0005829">
    <property type="term" value="C:cytosol"/>
    <property type="evidence" value="ECO:0007669"/>
    <property type="project" value="TreeGrafter"/>
</dbReference>
<dbReference type="InterPro" id="IPR036735">
    <property type="entry name" value="NGN_dom_sf"/>
</dbReference>
<dbReference type="InterPro" id="IPR008991">
    <property type="entry name" value="Translation_prot_SH3-like_sf"/>
</dbReference>
<evidence type="ECO:0000256" key="1">
    <source>
        <dbReference type="ARBA" id="ARBA00022814"/>
    </source>
</evidence>
<evidence type="ECO:0000313" key="5">
    <source>
        <dbReference type="EMBL" id="GAI89530.1"/>
    </source>
</evidence>
<dbReference type="SUPFAM" id="SSF82679">
    <property type="entry name" value="N-utilization substance G protein NusG, N-terminal domain"/>
    <property type="match status" value="1"/>
</dbReference>